<organism evidence="10 11">
    <name type="scientific">Streptomyces variegatus</name>
    <dbReference type="NCBI Taxonomy" id="284040"/>
    <lineage>
        <taxon>Bacteria</taxon>
        <taxon>Bacillati</taxon>
        <taxon>Actinomycetota</taxon>
        <taxon>Actinomycetes</taxon>
        <taxon>Kitasatosporales</taxon>
        <taxon>Streptomycetaceae</taxon>
        <taxon>Streptomyces</taxon>
    </lineage>
</organism>
<dbReference type="AlphaFoldDB" id="A0A0M2GCW8"/>
<evidence type="ECO:0000313" key="11">
    <source>
        <dbReference type="Proteomes" id="UP000034786"/>
    </source>
</evidence>
<evidence type="ECO:0000256" key="1">
    <source>
        <dbReference type="ARBA" id="ARBA00004651"/>
    </source>
</evidence>
<protein>
    <submittedName>
        <fullName evidence="10">Membrane protein</fullName>
    </submittedName>
</protein>
<dbReference type="GO" id="GO:0005886">
    <property type="term" value="C:plasma membrane"/>
    <property type="evidence" value="ECO:0007669"/>
    <property type="project" value="UniProtKB-SubCell"/>
</dbReference>
<keyword evidence="5 8" id="KW-1133">Transmembrane helix</keyword>
<evidence type="ECO:0000256" key="8">
    <source>
        <dbReference type="SAM" id="Phobius"/>
    </source>
</evidence>
<dbReference type="InterPro" id="IPR000731">
    <property type="entry name" value="SSD"/>
</dbReference>
<dbReference type="InterPro" id="IPR050545">
    <property type="entry name" value="Mycobact_MmpL"/>
</dbReference>
<feature type="transmembrane region" description="Helical" evidence="8">
    <location>
        <begin position="660"/>
        <end position="679"/>
    </location>
</feature>
<comment type="subcellular location">
    <subcellularLocation>
        <location evidence="1">Cell membrane</location>
        <topology evidence="1">Multi-pass membrane protein</topology>
    </subcellularLocation>
</comment>
<comment type="similarity">
    <text evidence="2">Belongs to the resistance-nodulation-cell division (RND) (TC 2.A.6) family. MmpL subfamily.</text>
</comment>
<dbReference type="Proteomes" id="UP000034786">
    <property type="component" value="Unassembled WGS sequence"/>
</dbReference>
<evidence type="ECO:0000313" key="10">
    <source>
        <dbReference type="EMBL" id="KJK34539.1"/>
    </source>
</evidence>
<evidence type="ECO:0000259" key="9">
    <source>
        <dbReference type="PROSITE" id="PS50156"/>
    </source>
</evidence>
<feature type="transmembrane region" description="Helical" evidence="8">
    <location>
        <begin position="271"/>
        <end position="291"/>
    </location>
</feature>
<feature type="transmembrane region" description="Helical" evidence="8">
    <location>
        <begin position="364"/>
        <end position="383"/>
    </location>
</feature>
<feature type="domain" description="SSD" evidence="9">
    <location>
        <begin position="230"/>
        <end position="322"/>
    </location>
</feature>
<accession>A0A0M2GCW8</accession>
<sequence length="734" mass="75850">MSPLARWCHRHRLAVVLAWVGLLLALGAGVGAVGNGFGNSPTSQNTDSAKATALLQQASNSAAGKSGRVVWQLKDGKVSEPVAERAMTEALRHIADAPGVAAVTSPYAPEGKGQVSKDGGTAYATVAFDENVSDPQIDHVKELATAPESGSLHIALNGQAFTVNPKPNAVADAMGIVLAFIVLLFVFRAVWVAALPIITAVVGVGTSAVAVMLLSHAITLSDTTLTLGSLIGLGVGIDYALFIVNRQRANLMAGMGVAESTTKALNTSGRAVLFAGLTVVVALLGMLTLNVGIINGIAIGAAVTVVLTVLAAITLLPALLGMIGTRILSRAERREQAGQAVRPSTDRPGLWGRWAARVQAHPKALGLVAMAVLTALAFPTLSLRLGASDDGNLPTTSTNRQAYDMIADGFGPGFNGPLVLAVQAPSAADQAARTKLVAALEQVDGVASATASPMGEGQTVGVISVVPTTSPQSADTSDLIHHLRDDVIPGAEQGTSMKVYVGGLTASNDDFASVLMSKLPLFVLVIAALGFLLLTVAFRSLLIPAVGALLNILSIGVAFGAIVVVFQYGFGAGLLGLGAAGPIESFVPILVVGIMFGLSMDYQVFLVSRMREEWAHTGDSRRAIRVGQAETGKVIAVAATIMVCVFGSFVFGGMRVISEFGVSLAVAVAVDALLIRMVVVPALMHLCGRANWWLPRSLDKALPHVSVEGPVDEPAQPHPAVREPETVGVADRVR</sequence>
<dbReference type="PATRIC" id="fig|284040.3.peg.6333"/>
<dbReference type="SUPFAM" id="SSF82866">
    <property type="entry name" value="Multidrug efflux transporter AcrB transmembrane domain"/>
    <property type="match status" value="2"/>
</dbReference>
<feature type="transmembrane region" description="Helical" evidence="8">
    <location>
        <begin position="586"/>
        <end position="607"/>
    </location>
</feature>
<proteinExistence type="inferred from homology"/>
<dbReference type="PROSITE" id="PS50156">
    <property type="entry name" value="SSD"/>
    <property type="match status" value="1"/>
</dbReference>
<dbReference type="Gene3D" id="1.20.1640.10">
    <property type="entry name" value="Multidrug efflux transporter AcrB transmembrane domain"/>
    <property type="match status" value="2"/>
</dbReference>
<comment type="caution">
    <text evidence="10">The sequence shown here is derived from an EMBL/GenBank/DDBJ whole genome shotgun (WGS) entry which is preliminary data.</text>
</comment>
<evidence type="ECO:0000256" key="5">
    <source>
        <dbReference type="ARBA" id="ARBA00022989"/>
    </source>
</evidence>
<feature type="compositionally biased region" description="Basic and acidic residues" evidence="7">
    <location>
        <begin position="720"/>
        <end position="734"/>
    </location>
</feature>
<keyword evidence="4 8" id="KW-0812">Transmembrane</keyword>
<keyword evidence="3" id="KW-1003">Cell membrane</keyword>
<evidence type="ECO:0000256" key="7">
    <source>
        <dbReference type="SAM" id="MobiDB-lite"/>
    </source>
</evidence>
<evidence type="ECO:0000256" key="6">
    <source>
        <dbReference type="ARBA" id="ARBA00023136"/>
    </source>
</evidence>
<feature type="region of interest" description="Disordered" evidence="7">
    <location>
        <begin position="708"/>
        <end position="734"/>
    </location>
</feature>
<keyword evidence="6 8" id="KW-0472">Membrane</keyword>
<feature type="transmembrane region" description="Helical" evidence="8">
    <location>
        <begin position="545"/>
        <end position="566"/>
    </location>
</feature>
<name>A0A0M2GCW8_9ACTN</name>
<feature type="transmembrane region" description="Helical" evidence="8">
    <location>
        <begin position="519"/>
        <end position="538"/>
    </location>
</feature>
<feature type="transmembrane region" description="Helical" evidence="8">
    <location>
        <begin position="224"/>
        <end position="244"/>
    </location>
</feature>
<dbReference type="RefSeq" id="WP_031143938.1">
    <property type="nucleotide sequence ID" value="NZ_JYJH01000044.1"/>
</dbReference>
<reference evidence="11" key="1">
    <citation type="submission" date="2015-02" db="EMBL/GenBank/DDBJ databases">
        <authorList>
            <person name="Ju K.-S."/>
            <person name="Doroghazi J.R."/>
            <person name="Metcalf W."/>
        </authorList>
    </citation>
    <scope>NUCLEOTIDE SEQUENCE [LARGE SCALE GENOMIC DNA]</scope>
    <source>
        <strain evidence="11">NRRL B-16380</strain>
    </source>
</reference>
<feature type="transmembrane region" description="Helical" evidence="8">
    <location>
        <begin position="194"/>
        <end position="218"/>
    </location>
</feature>
<dbReference type="InterPro" id="IPR004869">
    <property type="entry name" value="MMPL_dom"/>
</dbReference>
<feature type="transmembrane region" description="Helical" evidence="8">
    <location>
        <begin position="169"/>
        <end position="187"/>
    </location>
</feature>
<dbReference type="PANTHER" id="PTHR33406">
    <property type="entry name" value="MEMBRANE PROTEIN MJ1562-RELATED"/>
    <property type="match status" value="1"/>
</dbReference>
<evidence type="ECO:0000256" key="2">
    <source>
        <dbReference type="ARBA" id="ARBA00010157"/>
    </source>
</evidence>
<keyword evidence="11" id="KW-1185">Reference proteome</keyword>
<feature type="transmembrane region" description="Helical" evidence="8">
    <location>
        <begin position="634"/>
        <end position="654"/>
    </location>
</feature>
<evidence type="ECO:0000256" key="3">
    <source>
        <dbReference type="ARBA" id="ARBA00022475"/>
    </source>
</evidence>
<dbReference type="Pfam" id="PF03176">
    <property type="entry name" value="MMPL"/>
    <property type="match status" value="2"/>
</dbReference>
<gene>
    <name evidence="10" type="ORF">UK15_35625</name>
</gene>
<feature type="transmembrane region" description="Helical" evidence="8">
    <location>
        <begin position="297"/>
        <end position="324"/>
    </location>
</feature>
<dbReference type="PANTHER" id="PTHR33406:SF11">
    <property type="entry name" value="MEMBRANE PROTEIN SCO6666-RELATED"/>
    <property type="match status" value="1"/>
</dbReference>
<dbReference type="STRING" id="284040.UK15_35625"/>
<dbReference type="EMBL" id="JYJH01000044">
    <property type="protein sequence ID" value="KJK34539.1"/>
    <property type="molecule type" value="Genomic_DNA"/>
</dbReference>
<evidence type="ECO:0000256" key="4">
    <source>
        <dbReference type="ARBA" id="ARBA00022692"/>
    </source>
</evidence>